<name>A0A1M5I7V7_9GAMM</name>
<evidence type="ECO:0000313" key="1">
    <source>
        <dbReference type="EMBL" id="SHG24342.1"/>
    </source>
</evidence>
<sequence>MMNGASLLRTPHLKQKNIFSFPSVDILRSSPFIRILVLATYAKS</sequence>
<protein>
    <submittedName>
        <fullName evidence="1">Uncharacterized protein</fullName>
    </submittedName>
</protein>
<organism evidence="1 2">
    <name type="scientific">Marinomonas polaris DSM 16579</name>
    <dbReference type="NCBI Taxonomy" id="1122206"/>
    <lineage>
        <taxon>Bacteria</taxon>
        <taxon>Pseudomonadati</taxon>
        <taxon>Pseudomonadota</taxon>
        <taxon>Gammaproteobacteria</taxon>
        <taxon>Oceanospirillales</taxon>
        <taxon>Oceanospirillaceae</taxon>
        <taxon>Marinomonas</taxon>
    </lineage>
</organism>
<gene>
    <name evidence="1" type="ORF">SAMN02745753_03549</name>
</gene>
<accession>A0A1M5I7V7</accession>
<dbReference type="EMBL" id="FQVF01000018">
    <property type="protein sequence ID" value="SHG24342.1"/>
    <property type="molecule type" value="Genomic_DNA"/>
</dbReference>
<dbReference type="Proteomes" id="UP000184517">
    <property type="component" value="Unassembled WGS sequence"/>
</dbReference>
<reference evidence="2" key="1">
    <citation type="submission" date="2016-11" db="EMBL/GenBank/DDBJ databases">
        <authorList>
            <person name="Varghese N."/>
            <person name="Submissions S."/>
        </authorList>
    </citation>
    <scope>NUCLEOTIDE SEQUENCE [LARGE SCALE GENOMIC DNA]</scope>
    <source>
        <strain evidence="2">DSM 16579</strain>
    </source>
</reference>
<evidence type="ECO:0000313" key="2">
    <source>
        <dbReference type="Proteomes" id="UP000184517"/>
    </source>
</evidence>
<dbReference type="AlphaFoldDB" id="A0A1M5I7V7"/>
<keyword evidence="2" id="KW-1185">Reference proteome</keyword>
<proteinExistence type="predicted"/>